<dbReference type="EMBL" id="JASWJB010000403">
    <property type="protein sequence ID" value="KAK2590736.1"/>
    <property type="molecule type" value="Genomic_DNA"/>
</dbReference>
<organism evidence="2 3">
    <name type="scientific">Conoideocrella luteorostrata</name>
    <dbReference type="NCBI Taxonomy" id="1105319"/>
    <lineage>
        <taxon>Eukaryota</taxon>
        <taxon>Fungi</taxon>
        <taxon>Dikarya</taxon>
        <taxon>Ascomycota</taxon>
        <taxon>Pezizomycotina</taxon>
        <taxon>Sordariomycetes</taxon>
        <taxon>Hypocreomycetidae</taxon>
        <taxon>Hypocreales</taxon>
        <taxon>Clavicipitaceae</taxon>
        <taxon>Conoideocrella</taxon>
    </lineage>
</organism>
<comment type="caution">
    <text evidence="2">The sequence shown here is derived from an EMBL/GenBank/DDBJ whole genome shotgun (WGS) entry which is preliminary data.</text>
</comment>
<evidence type="ECO:0000313" key="2">
    <source>
        <dbReference type="EMBL" id="KAK2590736.1"/>
    </source>
</evidence>
<accession>A0AAJ0CHF4</accession>
<proteinExistence type="predicted"/>
<protein>
    <submittedName>
        <fullName evidence="2">Uncharacterized protein</fullName>
    </submittedName>
</protein>
<dbReference type="Proteomes" id="UP001251528">
    <property type="component" value="Unassembled WGS sequence"/>
</dbReference>
<gene>
    <name evidence="2" type="ORF">QQS21_011586</name>
</gene>
<dbReference type="AlphaFoldDB" id="A0AAJ0CHF4"/>
<feature type="region of interest" description="Disordered" evidence="1">
    <location>
        <begin position="1"/>
        <end position="43"/>
    </location>
</feature>
<keyword evidence="3" id="KW-1185">Reference proteome</keyword>
<reference evidence="2" key="1">
    <citation type="submission" date="2023-06" db="EMBL/GenBank/DDBJ databases">
        <title>Conoideocrella luteorostrata (Hypocreales: Clavicipitaceae), a potential biocontrol fungus for elongate hemlock scale in United States Christmas tree production areas.</title>
        <authorList>
            <person name="Barrett H."/>
            <person name="Lovett B."/>
            <person name="Macias A.M."/>
            <person name="Stajich J.E."/>
            <person name="Kasson M.T."/>
        </authorList>
    </citation>
    <scope>NUCLEOTIDE SEQUENCE</scope>
    <source>
        <strain evidence="2">ARSEF 14590</strain>
    </source>
</reference>
<evidence type="ECO:0000256" key="1">
    <source>
        <dbReference type="SAM" id="MobiDB-lite"/>
    </source>
</evidence>
<name>A0AAJ0CHF4_9HYPO</name>
<feature type="non-terminal residue" evidence="2">
    <location>
        <position position="87"/>
    </location>
</feature>
<evidence type="ECO:0000313" key="3">
    <source>
        <dbReference type="Proteomes" id="UP001251528"/>
    </source>
</evidence>
<sequence length="87" mass="9543">MGWEKLLGGRATPIPDSLRPFRQPTRRRRLQLPGTRPAERDKRSKLVNKGATPALESLRDYPYEGVTLRGTLGGVLVAGQAIMSAST</sequence>